<organism evidence="3 4">
    <name type="scientific">Rheinheimera aquimaris</name>
    <dbReference type="NCBI Taxonomy" id="412437"/>
    <lineage>
        <taxon>Bacteria</taxon>
        <taxon>Pseudomonadati</taxon>
        <taxon>Pseudomonadota</taxon>
        <taxon>Gammaproteobacteria</taxon>
        <taxon>Chromatiales</taxon>
        <taxon>Chromatiaceae</taxon>
        <taxon>Rheinheimera</taxon>
    </lineage>
</organism>
<dbReference type="PANTHER" id="PTHR30469">
    <property type="entry name" value="MULTIDRUG RESISTANCE PROTEIN MDTA"/>
    <property type="match status" value="1"/>
</dbReference>
<name>A0ABP3P9E8_9GAMM</name>
<evidence type="ECO:0000313" key="4">
    <source>
        <dbReference type="Proteomes" id="UP001501169"/>
    </source>
</evidence>
<dbReference type="Proteomes" id="UP001501169">
    <property type="component" value="Unassembled WGS sequence"/>
</dbReference>
<dbReference type="Gene3D" id="2.40.50.100">
    <property type="match status" value="1"/>
</dbReference>
<dbReference type="NCBIfam" id="TIGR01730">
    <property type="entry name" value="RND_mfp"/>
    <property type="match status" value="1"/>
</dbReference>
<evidence type="ECO:0000256" key="1">
    <source>
        <dbReference type="ARBA" id="ARBA00009477"/>
    </source>
</evidence>
<dbReference type="EMBL" id="BAAAEO010000004">
    <property type="protein sequence ID" value="GAA0560068.1"/>
    <property type="molecule type" value="Genomic_DNA"/>
</dbReference>
<feature type="domain" description="YknX-like C-terminal permuted SH3-like" evidence="2">
    <location>
        <begin position="294"/>
        <end position="363"/>
    </location>
</feature>
<comment type="caution">
    <text evidence="3">The sequence shown here is derived from an EMBL/GenBank/DDBJ whole genome shotgun (WGS) entry which is preliminary data.</text>
</comment>
<dbReference type="InterPro" id="IPR006143">
    <property type="entry name" value="RND_pump_MFP"/>
</dbReference>
<accession>A0ABP3P9E8</accession>
<evidence type="ECO:0000313" key="3">
    <source>
        <dbReference type="EMBL" id="GAA0560068.1"/>
    </source>
</evidence>
<protein>
    <submittedName>
        <fullName evidence="3">Efflux RND transporter periplasmic adaptor subunit</fullName>
    </submittedName>
</protein>
<dbReference type="Pfam" id="PF25989">
    <property type="entry name" value="YknX_C"/>
    <property type="match status" value="1"/>
</dbReference>
<dbReference type="Gene3D" id="1.10.287.470">
    <property type="entry name" value="Helix hairpin bin"/>
    <property type="match status" value="1"/>
</dbReference>
<sequence>MKRSHQVVLLGTALIVAITASIIIAADHADTPANKVLTTSRPTLTVSVVSPQLALLPAILSASGNISAWQEASIGNETNGLKLDQVLVNVGDSVKHGQLLASFNADTVQADLAQTLAAEAEAEALLAEASADVKRTAELQASGALSSQQIQQYITTEKAARARLQSARALVHIQQLRVEHTKVYSPDDGIISARAATVGAVMPAGQELFRLIRGSRLEWRAEVAAADLAKLEPGQRVHITPLGGSTIIGIVRIVAPVVDIQSRNGTVYVDLPLGSNTKAGSFARGWFELGTSKVLTLPQSAIQLRDGFSYVMRAGPDGRVRQTKVSTGRRTADLVEITNGITPADQVVATGGAFLGDGDLVKVVPHQLTTQLPVKPIMSGPTLTASSDEAM</sequence>
<dbReference type="SUPFAM" id="SSF111369">
    <property type="entry name" value="HlyD-like secretion proteins"/>
    <property type="match status" value="1"/>
</dbReference>
<proteinExistence type="inferred from homology"/>
<dbReference type="InterPro" id="IPR058637">
    <property type="entry name" value="YknX-like_C"/>
</dbReference>
<reference evidence="4" key="1">
    <citation type="journal article" date="2019" name="Int. J. Syst. Evol. Microbiol.">
        <title>The Global Catalogue of Microorganisms (GCM) 10K type strain sequencing project: providing services to taxonomists for standard genome sequencing and annotation.</title>
        <authorList>
            <consortium name="The Broad Institute Genomics Platform"/>
            <consortium name="The Broad Institute Genome Sequencing Center for Infectious Disease"/>
            <person name="Wu L."/>
            <person name="Ma J."/>
        </authorList>
    </citation>
    <scope>NUCLEOTIDE SEQUENCE [LARGE SCALE GENOMIC DNA]</scope>
    <source>
        <strain evidence="4">JCM 14331</strain>
    </source>
</reference>
<dbReference type="Gene3D" id="2.40.420.20">
    <property type="match status" value="1"/>
</dbReference>
<dbReference type="RefSeq" id="WP_226767376.1">
    <property type="nucleotide sequence ID" value="NZ_BAAAEO010000004.1"/>
</dbReference>
<gene>
    <name evidence="3" type="ORF">GCM10009098_30140</name>
</gene>
<dbReference type="Gene3D" id="2.40.30.170">
    <property type="match status" value="1"/>
</dbReference>
<dbReference type="PANTHER" id="PTHR30469:SF15">
    <property type="entry name" value="HLYD FAMILY OF SECRETION PROTEINS"/>
    <property type="match status" value="1"/>
</dbReference>
<keyword evidence="4" id="KW-1185">Reference proteome</keyword>
<comment type="similarity">
    <text evidence="1">Belongs to the membrane fusion protein (MFP) (TC 8.A.1) family.</text>
</comment>
<evidence type="ECO:0000259" key="2">
    <source>
        <dbReference type="Pfam" id="PF25989"/>
    </source>
</evidence>